<dbReference type="EMBL" id="NIVX01000076">
    <property type="protein sequence ID" value="OWQ73822.1"/>
    <property type="molecule type" value="Genomic_DNA"/>
</dbReference>
<name>A0A246I5J9_STEMA</name>
<reference evidence="2 3" key="1">
    <citation type="submission" date="2017-06" db="EMBL/GenBank/DDBJ databases">
        <authorList>
            <person name="Kim H.J."/>
            <person name="Triplett B.A."/>
        </authorList>
    </citation>
    <scope>NUCLEOTIDE SEQUENCE [LARGE SCALE GENOMIC DNA]</scope>
    <source>
        <strain evidence="2 3">594</strain>
    </source>
</reference>
<proteinExistence type="predicted"/>
<evidence type="ECO:0000313" key="2">
    <source>
        <dbReference type="EMBL" id="OWQ73822.1"/>
    </source>
</evidence>
<organism evidence="2 3">
    <name type="scientific">Stenotrophomonas maltophilia</name>
    <name type="common">Pseudomonas maltophilia</name>
    <name type="synonym">Xanthomonas maltophilia</name>
    <dbReference type="NCBI Taxonomy" id="40324"/>
    <lineage>
        <taxon>Bacteria</taxon>
        <taxon>Pseudomonadati</taxon>
        <taxon>Pseudomonadota</taxon>
        <taxon>Gammaproteobacteria</taxon>
        <taxon>Lysobacterales</taxon>
        <taxon>Lysobacteraceae</taxon>
        <taxon>Stenotrophomonas</taxon>
        <taxon>Stenotrophomonas maltophilia group</taxon>
    </lineage>
</organism>
<dbReference type="Proteomes" id="UP000197090">
    <property type="component" value="Unassembled WGS sequence"/>
</dbReference>
<sequence>MNAIAQTMEDMQAEIARLRAELQNAAKAALDAVALSCEKEREADRLRAEVEAYRKDAERWQHARKLLSVDDIAECQRTLEEWNFLISEDECKRADEAIDAAMGASA</sequence>
<protein>
    <submittedName>
        <fullName evidence="2">Uncharacterized protein</fullName>
    </submittedName>
</protein>
<dbReference type="AlphaFoldDB" id="A0A246I5J9"/>
<accession>A0A246I5J9</accession>
<comment type="caution">
    <text evidence="2">The sequence shown here is derived from an EMBL/GenBank/DDBJ whole genome shotgun (WGS) entry which is preliminary data.</text>
</comment>
<keyword evidence="1" id="KW-0175">Coiled coil</keyword>
<evidence type="ECO:0000313" key="3">
    <source>
        <dbReference type="Proteomes" id="UP000197090"/>
    </source>
</evidence>
<dbReference type="RefSeq" id="WP_143592534.1">
    <property type="nucleotide sequence ID" value="NZ_NIVX01000076.1"/>
</dbReference>
<gene>
    <name evidence="2" type="ORF">CEE63_11755</name>
</gene>
<feature type="coiled-coil region" evidence="1">
    <location>
        <begin position="1"/>
        <end position="63"/>
    </location>
</feature>
<evidence type="ECO:0000256" key="1">
    <source>
        <dbReference type="SAM" id="Coils"/>
    </source>
</evidence>